<keyword evidence="2" id="KW-1133">Transmembrane helix</keyword>
<organism evidence="4 6">
    <name type="scientific">Devosia psychrophila</name>
    <dbReference type="NCBI Taxonomy" id="728005"/>
    <lineage>
        <taxon>Bacteria</taxon>
        <taxon>Pseudomonadati</taxon>
        <taxon>Pseudomonadota</taxon>
        <taxon>Alphaproteobacteria</taxon>
        <taxon>Hyphomicrobiales</taxon>
        <taxon>Devosiaceae</taxon>
        <taxon>Devosia</taxon>
    </lineage>
</organism>
<evidence type="ECO:0000313" key="6">
    <source>
        <dbReference type="Proteomes" id="UP000182258"/>
    </source>
</evidence>
<evidence type="ECO:0000256" key="1">
    <source>
        <dbReference type="SAM" id="MobiDB-lite"/>
    </source>
</evidence>
<evidence type="ECO:0000256" key="2">
    <source>
        <dbReference type="SAM" id="Phobius"/>
    </source>
</evidence>
<reference evidence="3 5" key="1">
    <citation type="submission" date="2015-03" db="EMBL/GenBank/DDBJ databases">
        <authorList>
            <person name="Lepp D."/>
            <person name="Hassan Y.I."/>
            <person name="Li X.-Z."/>
            <person name="Zhou T."/>
        </authorList>
    </citation>
    <scope>NUCLEOTIDE SEQUENCE [LARGE SCALE GENOMIC DNA]</scope>
    <source>
        <strain evidence="3 5">Cr7-05</strain>
    </source>
</reference>
<dbReference type="RefSeq" id="WP_046169860.1">
    <property type="nucleotide sequence ID" value="NZ_FOMB01000016.1"/>
</dbReference>
<dbReference type="STRING" id="728005.SAMN04488059_11622"/>
<dbReference type="AlphaFoldDB" id="A0A0F5PZV0"/>
<protein>
    <submittedName>
        <fullName evidence="4">Uncharacterized protein</fullName>
    </submittedName>
</protein>
<dbReference type="EMBL" id="LAPV01000059">
    <property type="protein sequence ID" value="KKC34125.1"/>
    <property type="molecule type" value="Genomic_DNA"/>
</dbReference>
<feature type="transmembrane region" description="Helical" evidence="2">
    <location>
        <begin position="237"/>
        <end position="256"/>
    </location>
</feature>
<evidence type="ECO:0000313" key="5">
    <source>
        <dbReference type="Proteomes" id="UP000033519"/>
    </source>
</evidence>
<evidence type="ECO:0000313" key="4">
    <source>
        <dbReference type="EMBL" id="SFC96781.1"/>
    </source>
</evidence>
<dbReference type="EMBL" id="FOMB01000016">
    <property type="protein sequence ID" value="SFC96781.1"/>
    <property type="molecule type" value="Genomic_DNA"/>
</dbReference>
<evidence type="ECO:0000313" key="3">
    <source>
        <dbReference type="EMBL" id="KKC34125.1"/>
    </source>
</evidence>
<accession>A0A0F5PZV0</accession>
<keyword evidence="5" id="KW-1185">Reference proteome</keyword>
<gene>
    <name evidence="4" type="ORF">SAMN04488059_11622</name>
    <name evidence="3" type="ORF">WH91_04740</name>
</gene>
<feature type="transmembrane region" description="Helical" evidence="2">
    <location>
        <begin position="181"/>
        <end position="199"/>
    </location>
</feature>
<keyword evidence="2" id="KW-0812">Transmembrane</keyword>
<feature type="region of interest" description="Disordered" evidence="1">
    <location>
        <begin position="1"/>
        <end position="22"/>
    </location>
</feature>
<dbReference type="OrthoDB" id="4058760at2"/>
<feature type="transmembrane region" description="Helical" evidence="2">
    <location>
        <begin position="138"/>
        <end position="161"/>
    </location>
</feature>
<name>A0A0F5PZV0_9HYPH</name>
<keyword evidence="2" id="KW-0472">Membrane</keyword>
<reference evidence="4 6" key="2">
    <citation type="submission" date="2016-10" db="EMBL/GenBank/DDBJ databases">
        <authorList>
            <person name="de Groot N.N."/>
        </authorList>
    </citation>
    <scope>NUCLEOTIDE SEQUENCE [LARGE SCALE GENOMIC DNA]</scope>
    <source>
        <strain evidence="4 6">CGMCC 1.10210</strain>
    </source>
</reference>
<dbReference type="PATRIC" id="fig|728005.3.peg.3346"/>
<sequence>MARTSRKPTNTQAQKPVEGPQRKTAVVVIHGIGEQRPLETLREFVETVYRRDHTLASLPVAPNGMLDISVVPDDVTGSAELRRITTLKDGPQNRTDFFEFYWADIMDGTPIDMVTGWIRTLLLRSPWRLPQARKVKRAWLILIVMVALVGAAGMVAVHSGIAEVIESSGPAQWIGQWLGGIGPQAGGFIVLVGCVLLLAGMVRARFDMRQVSVGLPFGLIAAGAVLLLIPASVASSLAFWAAVVTAGVGWALNAVITPYAGDVVRYVRATPSTVERRRQVRERGIALLEALHKKRLKGPPLEAFTQASANDPPLYNRIVLVGHSLGTIIAYDILQLFWEKYGPTHHQDWLADDPAVQEALEGCDAFVKVAWGDPHVAIDATEFEKSRAGLFALLRDARPGWRISDLITLGSPLAHAEFLLVDSQQEVENAFFERRFATAPPRPDPMLGSMLLAPPGPDLRQGQQPIAYPHFAAQFAAVKWTNLYDEHANPLLGDLISGSLAGSFGPGIHEHGVTIRRPGLWGALGRIFTHTQYWSWHPSYEPDAEVAARASIQLGVVERREALWRNVPEHIIQLRLALRLSTEDDQKLQ</sequence>
<dbReference type="Proteomes" id="UP000182258">
    <property type="component" value="Unassembled WGS sequence"/>
</dbReference>
<dbReference type="Proteomes" id="UP000033519">
    <property type="component" value="Unassembled WGS sequence"/>
</dbReference>
<proteinExistence type="predicted"/>
<feature type="transmembrane region" description="Helical" evidence="2">
    <location>
        <begin position="211"/>
        <end position="231"/>
    </location>
</feature>